<dbReference type="OrthoDB" id="4062651at2759"/>
<reference evidence="2 3" key="1">
    <citation type="journal article" date="2018" name="Mol. Biol. Evol.">
        <title>Analysis of the draft genome of the red seaweed Gracilariopsis chorda provides insights into genome size evolution in Rhodophyta.</title>
        <authorList>
            <person name="Lee J."/>
            <person name="Yang E.C."/>
            <person name="Graf L."/>
            <person name="Yang J.H."/>
            <person name="Qiu H."/>
            <person name="Zel Zion U."/>
            <person name="Chan C.X."/>
            <person name="Stephens T.G."/>
            <person name="Weber A.P.M."/>
            <person name="Boo G.H."/>
            <person name="Boo S.M."/>
            <person name="Kim K.M."/>
            <person name="Shin Y."/>
            <person name="Jung M."/>
            <person name="Lee S.J."/>
            <person name="Yim H.S."/>
            <person name="Lee J.H."/>
            <person name="Bhattacharya D."/>
            <person name="Yoon H.S."/>
        </authorList>
    </citation>
    <scope>NUCLEOTIDE SEQUENCE [LARGE SCALE GENOMIC DNA]</scope>
    <source>
        <strain evidence="2 3">SKKU-2015</strain>
        <tissue evidence="2">Whole body</tissue>
    </source>
</reference>
<dbReference type="AlphaFoldDB" id="A0A2V3INC4"/>
<dbReference type="PROSITE" id="PS50011">
    <property type="entry name" value="PROTEIN_KINASE_DOM"/>
    <property type="match status" value="1"/>
</dbReference>
<dbReference type="EMBL" id="NBIV01000119">
    <property type="protein sequence ID" value="PXF43581.1"/>
    <property type="molecule type" value="Genomic_DNA"/>
</dbReference>
<keyword evidence="2" id="KW-0418">Kinase</keyword>
<evidence type="ECO:0000313" key="3">
    <source>
        <dbReference type="Proteomes" id="UP000247409"/>
    </source>
</evidence>
<dbReference type="Proteomes" id="UP000247409">
    <property type="component" value="Unassembled WGS sequence"/>
</dbReference>
<accession>A0A2V3INC4</accession>
<dbReference type="SUPFAM" id="SSF56112">
    <property type="entry name" value="Protein kinase-like (PK-like)"/>
    <property type="match status" value="1"/>
</dbReference>
<proteinExistence type="predicted"/>
<comment type="caution">
    <text evidence="2">The sequence shown here is derived from an EMBL/GenBank/DDBJ whole genome shotgun (WGS) entry which is preliminary data.</text>
</comment>
<dbReference type="GO" id="GO:0004672">
    <property type="term" value="F:protein kinase activity"/>
    <property type="evidence" value="ECO:0007669"/>
    <property type="project" value="InterPro"/>
</dbReference>
<dbReference type="Pfam" id="PF00069">
    <property type="entry name" value="Pkinase"/>
    <property type="match status" value="1"/>
</dbReference>
<dbReference type="Gene3D" id="1.10.510.10">
    <property type="entry name" value="Transferase(Phosphotransferase) domain 1"/>
    <property type="match status" value="1"/>
</dbReference>
<dbReference type="GO" id="GO:0005524">
    <property type="term" value="F:ATP binding"/>
    <property type="evidence" value="ECO:0007669"/>
    <property type="project" value="InterPro"/>
</dbReference>
<dbReference type="InterPro" id="IPR011009">
    <property type="entry name" value="Kinase-like_dom_sf"/>
</dbReference>
<keyword evidence="3" id="KW-1185">Reference proteome</keyword>
<feature type="domain" description="Protein kinase" evidence="1">
    <location>
        <begin position="1"/>
        <end position="125"/>
    </location>
</feature>
<name>A0A2V3INC4_9FLOR</name>
<keyword evidence="2" id="KW-0808">Transferase</keyword>
<evidence type="ECO:0000313" key="2">
    <source>
        <dbReference type="EMBL" id="PXF43581.1"/>
    </source>
</evidence>
<dbReference type="InterPro" id="IPR000719">
    <property type="entry name" value="Prot_kinase_dom"/>
</dbReference>
<organism evidence="2 3">
    <name type="scientific">Gracilariopsis chorda</name>
    <dbReference type="NCBI Taxonomy" id="448386"/>
    <lineage>
        <taxon>Eukaryota</taxon>
        <taxon>Rhodophyta</taxon>
        <taxon>Florideophyceae</taxon>
        <taxon>Rhodymeniophycidae</taxon>
        <taxon>Gracilariales</taxon>
        <taxon>Gracilariaceae</taxon>
        <taxon>Gracilariopsis</taxon>
    </lineage>
</organism>
<dbReference type="STRING" id="448386.A0A2V3INC4"/>
<protein>
    <submittedName>
        <fullName evidence="2">Serine/threonine-protein kinase Sgk1</fullName>
    </submittedName>
</protein>
<gene>
    <name evidence="2" type="ORF">BWQ96_06693</name>
</gene>
<sequence>MGHPNILQPTGLVVADQNEVQGMLAPFVRRKPLREVIECGLEPKSKWTAQFLDAIDFVHNNDIVWNDAKPDNILVDSQGALCLIDFEGDCTEEWVLVDLHDTKEGGKVAVPKILSFIESLGCDPN</sequence>
<evidence type="ECO:0000259" key="1">
    <source>
        <dbReference type="PROSITE" id="PS50011"/>
    </source>
</evidence>